<proteinExistence type="predicted"/>
<reference evidence="3 4" key="1">
    <citation type="submission" date="2019-02" db="EMBL/GenBank/DDBJ databases">
        <title>Peptostreptococcaceae bacterium ZHW00191 nov., a new bacterium isolated from the human gut.</title>
        <authorList>
            <person name="Zhou H.-W."/>
            <person name="Chen X.-J."/>
        </authorList>
    </citation>
    <scope>NUCLEOTIDE SEQUENCE [LARGE SCALE GENOMIC DNA]</scope>
    <source>
        <strain evidence="3 4">ZHW00191</strain>
    </source>
</reference>
<dbReference type="CDD" id="cd03424">
    <property type="entry name" value="NUDIX_ADPRase_Nudt5_UGPPase_Nudt14"/>
    <property type="match status" value="1"/>
</dbReference>
<feature type="domain" description="Nudix hydrolase" evidence="2">
    <location>
        <begin position="56"/>
        <end position="190"/>
    </location>
</feature>
<dbReference type="InterPro" id="IPR015797">
    <property type="entry name" value="NUDIX_hydrolase-like_dom_sf"/>
</dbReference>
<dbReference type="Gene3D" id="3.90.79.10">
    <property type="entry name" value="Nucleoside Triphosphate Pyrophosphohydrolase"/>
    <property type="match status" value="1"/>
</dbReference>
<dbReference type="PROSITE" id="PS51462">
    <property type="entry name" value="NUDIX"/>
    <property type="match status" value="1"/>
</dbReference>
<dbReference type="PANTHER" id="PTHR11839:SF1">
    <property type="entry name" value="ADP-SUGAR PYROPHOSPHATASE"/>
    <property type="match status" value="1"/>
</dbReference>
<evidence type="ECO:0000259" key="2">
    <source>
        <dbReference type="PROSITE" id="PS51462"/>
    </source>
</evidence>
<keyword evidence="1 3" id="KW-0378">Hydrolase</keyword>
<evidence type="ECO:0000256" key="1">
    <source>
        <dbReference type="ARBA" id="ARBA00022801"/>
    </source>
</evidence>
<dbReference type="AlphaFoldDB" id="A0A544QVN1"/>
<dbReference type="Pfam" id="PF00293">
    <property type="entry name" value="NUDIX"/>
    <property type="match status" value="1"/>
</dbReference>
<gene>
    <name evidence="3" type="ORF">EXD82_04940</name>
</gene>
<dbReference type="GO" id="GO:0019693">
    <property type="term" value="P:ribose phosphate metabolic process"/>
    <property type="evidence" value="ECO:0007669"/>
    <property type="project" value="TreeGrafter"/>
</dbReference>
<evidence type="ECO:0000313" key="4">
    <source>
        <dbReference type="Proteomes" id="UP000317863"/>
    </source>
</evidence>
<protein>
    <submittedName>
        <fullName evidence="3">NUDIX hydrolase</fullName>
    </submittedName>
</protein>
<dbReference type="RefSeq" id="WP_142535806.1">
    <property type="nucleotide sequence ID" value="NZ_SGJB01000007.1"/>
</dbReference>
<dbReference type="GO" id="GO:0016787">
    <property type="term" value="F:hydrolase activity"/>
    <property type="evidence" value="ECO:0007669"/>
    <property type="project" value="UniProtKB-KW"/>
</dbReference>
<dbReference type="EMBL" id="SGJB01000007">
    <property type="protein sequence ID" value="TQQ84751.1"/>
    <property type="molecule type" value="Genomic_DNA"/>
</dbReference>
<dbReference type="PANTHER" id="PTHR11839">
    <property type="entry name" value="UDP/ADP-SUGAR PYROPHOSPHATASE"/>
    <property type="match status" value="1"/>
</dbReference>
<name>A0A544QVN1_9FIRM</name>
<dbReference type="OrthoDB" id="9788922at2"/>
<dbReference type="GO" id="GO:0006753">
    <property type="term" value="P:nucleoside phosphate metabolic process"/>
    <property type="evidence" value="ECO:0007669"/>
    <property type="project" value="TreeGrafter"/>
</dbReference>
<evidence type="ECO:0000313" key="3">
    <source>
        <dbReference type="EMBL" id="TQQ84751.1"/>
    </source>
</evidence>
<dbReference type="InterPro" id="IPR000086">
    <property type="entry name" value="NUDIX_hydrolase_dom"/>
</dbReference>
<dbReference type="SUPFAM" id="SSF55811">
    <property type="entry name" value="Nudix"/>
    <property type="match status" value="1"/>
</dbReference>
<sequence length="198" mass="23061">MRIRRVKDIKSVSCTKFLSMYELKYENKVKNTKTWMLASRKDEKTLRDIYFNKKEDSADAVVIVAVHEDLDKLVIIKEYRVPINDYVYSLPAGLIDPGEDIYNSVKRELFEETGLNLVSINSDESIDKVYLSPGMTDESCAFVYCKCNGEVSKDFLEENEDIETFLIDKKEAEEMLKSNRKMDVKAYLILQRFVYGKL</sequence>
<accession>A0A544QVN1</accession>
<comment type="caution">
    <text evidence="3">The sequence shown here is derived from an EMBL/GenBank/DDBJ whole genome shotgun (WGS) entry which is preliminary data.</text>
</comment>
<keyword evidence="4" id="KW-1185">Reference proteome</keyword>
<dbReference type="Proteomes" id="UP000317863">
    <property type="component" value="Unassembled WGS sequence"/>
</dbReference>
<organism evidence="3 4">
    <name type="scientific">Peptacetobacter hominis</name>
    <dbReference type="NCBI Taxonomy" id="2743610"/>
    <lineage>
        <taxon>Bacteria</taxon>
        <taxon>Bacillati</taxon>
        <taxon>Bacillota</taxon>
        <taxon>Clostridia</taxon>
        <taxon>Peptostreptococcales</taxon>
        <taxon>Peptostreptococcaceae</taxon>
        <taxon>Peptacetobacter</taxon>
    </lineage>
</organism>